<comment type="function">
    <text evidence="2 11">Endonuclease that specifically degrades the RNA of RNA-DNA hybrids.</text>
</comment>
<keyword evidence="10 11" id="KW-0460">Magnesium</keyword>
<dbReference type="InterPro" id="IPR012337">
    <property type="entry name" value="RNaseH-like_sf"/>
</dbReference>
<keyword evidence="11" id="KW-0963">Cytoplasm</keyword>
<evidence type="ECO:0000313" key="14">
    <source>
        <dbReference type="Proteomes" id="UP000824107"/>
    </source>
</evidence>
<keyword evidence="6 11" id="KW-0540">Nuclease</keyword>
<keyword evidence="7 11" id="KW-0479">Metal-binding</keyword>
<comment type="subcellular location">
    <subcellularLocation>
        <location evidence="11">Cytoplasm</location>
    </subcellularLocation>
</comment>
<evidence type="ECO:0000256" key="7">
    <source>
        <dbReference type="ARBA" id="ARBA00022723"/>
    </source>
</evidence>
<reference evidence="13" key="1">
    <citation type="submission" date="2020-10" db="EMBL/GenBank/DDBJ databases">
        <authorList>
            <person name="Gilroy R."/>
        </authorList>
    </citation>
    <scope>NUCLEOTIDE SEQUENCE</scope>
    <source>
        <strain evidence="13">ChiW3-316</strain>
    </source>
</reference>
<dbReference type="PANTHER" id="PTHR10642">
    <property type="entry name" value="RIBONUCLEASE H1"/>
    <property type="match status" value="1"/>
</dbReference>
<dbReference type="GO" id="GO:0043137">
    <property type="term" value="P:DNA replication, removal of RNA primer"/>
    <property type="evidence" value="ECO:0007669"/>
    <property type="project" value="TreeGrafter"/>
</dbReference>
<evidence type="ECO:0000256" key="9">
    <source>
        <dbReference type="ARBA" id="ARBA00022801"/>
    </source>
</evidence>
<accession>A0A9D1SAR6</accession>
<dbReference type="GO" id="GO:0005737">
    <property type="term" value="C:cytoplasm"/>
    <property type="evidence" value="ECO:0007669"/>
    <property type="project" value="UniProtKB-SubCell"/>
</dbReference>
<name>A0A9D1SAR6_9PROT</name>
<evidence type="ECO:0000256" key="8">
    <source>
        <dbReference type="ARBA" id="ARBA00022759"/>
    </source>
</evidence>
<dbReference type="HAMAP" id="MF_00042">
    <property type="entry name" value="RNase_H"/>
    <property type="match status" value="1"/>
</dbReference>
<evidence type="ECO:0000256" key="6">
    <source>
        <dbReference type="ARBA" id="ARBA00022722"/>
    </source>
</evidence>
<dbReference type="GO" id="GO:0000287">
    <property type="term" value="F:magnesium ion binding"/>
    <property type="evidence" value="ECO:0007669"/>
    <property type="project" value="UniProtKB-UniRule"/>
</dbReference>
<keyword evidence="8 11" id="KW-0255">Endonuclease</keyword>
<dbReference type="NCBIfam" id="NF001236">
    <property type="entry name" value="PRK00203.1"/>
    <property type="match status" value="1"/>
</dbReference>
<dbReference type="Proteomes" id="UP000824107">
    <property type="component" value="Unassembled WGS sequence"/>
</dbReference>
<feature type="binding site" evidence="11">
    <location>
        <position position="10"/>
    </location>
    <ligand>
        <name>Mg(2+)</name>
        <dbReference type="ChEBI" id="CHEBI:18420"/>
        <label>2</label>
    </ligand>
</feature>
<keyword evidence="9 11" id="KW-0378">Hydrolase</keyword>
<dbReference type="PROSITE" id="PS50879">
    <property type="entry name" value="RNASE_H_1"/>
    <property type="match status" value="1"/>
</dbReference>
<evidence type="ECO:0000256" key="3">
    <source>
        <dbReference type="ARBA" id="ARBA00005300"/>
    </source>
</evidence>
<dbReference type="InterPro" id="IPR050092">
    <property type="entry name" value="RNase_H"/>
</dbReference>
<comment type="catalytic activity">
    <reaction evidence="1 11">
        <text>Endonucleolytic cleavage to 5'-phosphomonoester.</text>
        <dbReference type="EC" id="3.1.26.4"/>
    </reaction>
</comment>
<dbReference type="InterPro" id="IPR022892">
    <property type="entry name" value="RNaseHI"/>
</dbReference>
<proteinExistence type="inferred from homology"/>
<evidence type="ECO:0000256" key="5">
    <source>
        <dbReference type="ARBA" id="ARBA00012180"/>
    </source>
</evidence>
<dbReference type="GO" id="GO:0003676">
    <property type="term" value="F:nucleic acid binding"/>
    <property type="evidence" value="ECO:0007669"/>
    <property type="project" value="InterPro"/>
</dbReference>
<dbReference type="CDD" id="cd09278">
    <property type="entry name" value="RNase_HI_prokaryote_like"/>
    <property type="match status" value="1"/>
</dbReference>
<dbReference type="PANTHER" id="PTHR10642:SF26">
    <property type="entry name" value="RIBONUCLEASE H1"/>
    <property type="match status" value="1"/>
</dbReference>
<feature type="binding site" evidence="11">
    <location>
        <position position="48"/>
    </location>
    <ligand>
        <name>Mg(2+)</name>
        <dbReference type="ChEBI" id="CHEBI:18420"/>
        <label>1</label>
    </ligand>
</feature>
<dbReference type="Gene3D" id="3.30.420.10">
    <property type="entry name" value="Ribonuclease H-like superfamily/Ribonuclease H"/>
    <property type="match status" value="1"/>
</dbReference>
<organism evidence="13 14">
    <name type="scientific">Candidatus Scatocola faecipullorum</name>
    <dbReference type="NCBI Taxonomy" id="2840917"/>
    <lineage>
        <taxon>Bacteria</taxon>
        <taxon>Pseudomonadati</taxon>
        <taxon>Pseudomonadota</taxon>
        <taxon>Alphaproteobacteria</taxon>
        <taxon>Rhodospirillales</taxon>
        <taxon>Rhodospirillaceae</taxon>
        <taxon>Rhodospirillaceae incertae sedis</taxon>
        <taxon>Candidatus Scatocola</taxon>
    </lineage>
</organism>
<dbReference type="AlphaFoldDB" id="A0A9D1SAR6"/>
<evidence type="ECO:0000256" key="1">
    <source>
        <dbReference type="ARBA" id="ARBA00000077"/>
    </source>
</evidence>
<feature type="binding site" evidence="11">
    <location>
        <position position="135"/>
    </location>
    <ligand>
        <name>Mg(2+)</name>
        <dbReference type="ChEBI" id="CHEBI:18420"/>
        <label>2</label>
    </ligand>
</feature>
<evidence type="ECO:0000256" key="4">
    <source>
        <dbReference type="ARBA" id="ARBA00011245"/>
    </source>
</evidence>
<dbReference type="SUPFAM" id="SSF53098">
    <property type="entry name" value="Ribonuclease H-like"/>
    <property type="match status" value="1"/>
</dbReference>
<dbReference type="FunFam" id="3.30.420.10:FF:000089">
    <property type="entry name" value="Ribonuclease H"/>
    <property type="match status" value="1"/>
</dbReference>
<dbReference type="InterPro" id="IPR036397">
    <property type="entry name" value="RNaseH_sf"/>
</dbReference>
<feature type="binding site" evidence="11">
    <location>
        <position position="70"/>
    </location>
    <ligand>
        <name>Mg(2+)</name>
        <dbReference type="ChEBI" id="CHEBI:18420"/>
        <label>1</label>
    </ligand>
</feature>
<comment type="subunit">
    <text evidence="4 11">Monomer.</text>
</comment>
<evidence type="ECO:0000256" key="2">
    <source>
        <dbReference type="ARBA" id="ARBA00004065"/>
    </source>
</evidence>
<dbReference type="EMBL" id="DVNC01000019">
    <property type="protein sequence ID" value="HIU52822.1"/>
    <property type="molecule type" value="Genomic_DNA"/>
</dbReference>
<reference evidence="13" key="2">
    <citation type="journal article" date="2021" name="PeerJ">
        <title>Extensive microbial diversity within the chicken gut microbiome revealed by metagenomics and culture.</title>
        <authorList>
            <person name="Gilroy R."/>
            <person name="Ravi A."/>
            <person name="Getino M."/>
            <person name="Pursley I."/>
            <person name="Horton D.L."/>
            <person name="Alikhan N.F."/>
            <person name="Baker D."/>
            <person name="Gharbi K."/>
            <person name="Hall N."/>
            <person name="Watson M."/>
            <person name="Adriaenssens E.M."/>
            <person name="Foster-Nyarko E."/>
            <person name="Jarju S."/>
            <person name="Secka A."/>
            <person name="Antonio M."/>
            <person name="Oren A."/>
            <person name="Chaudhuri R.R."/>
            <person name="La Ragione R."/>
            <person name="Hildebrand F."/>
            <person name="Pallen M.J."/>
        </authorList>
    </citation>
    <scope>NUCLEOTIDE SEQUENCE</scope>
    <source>
        <strain evidence="13">ChiW3-316</strain>
    </source>
</reference>
<evidence type="ECO:0000256" key="10">
    <source>
        <dbReference type="ARBA" id="ARBA00022842"/>
    </source>
</evidence>
<dbReference type="EC" id="3.1.26.4" evidence="5 11"/>
<evidence type="ECO:0000259" key="12">
    <source>
        <dbReference type="PROSITE" id="PS50879"/>
    </source>
</evidence>
<sequence>MMARIEIFTDGACSGNPGAGGWGAILRYKDTEKELSGGEAETTNNRMELTAVIEALQALKTRCVITLYTDSRYVMDGVKQWLPNWKKNNWKTANKKSAVKNIDLWQKLDELVNQHEIIWVWVKGHAGHPENERVDKLARTAALSFKKTDDTQDAALQS</sequence>
<feature type="domain" description="RNase H type-1" evidence="12">
    <location>
        <begin position="1"/>
        <end position="143"/>
    </location>
</feature>
<evidence type="ECO:0000313" key="13">
    <source>
        <dbReference type="EMBL" id="HIU52822.1"/>
    </source>
</evidence>
<protein>
    <recommendedName>
        <fullName evidence="5 11">Ribonuclease H</fullName>
        <shortName evidence="11">RNase H</shortName>
        <ecNumber evidence="5 11">3.1.26.4</ecNumber>
    </recommendedName>
</protein>
<gene>
    <name evidence="11 13" type="primary">rnhA</name>
    <name evidence="13" type="ORF">IAD20_01935</name>
</gene>
<dbReference type="Pfam" id="PF00075">
    <property type="entry name" value="RNase_H"/>
    <property type="match status" value="1"/>
</dbReference>
<comment type="similarity">
    <text evidence="3 11">Belongs to the RNase H family.</text>
</comment>
<comment type="cofactor">
    <cofactor evidence="11">
        <name>Mg(2+)</name>
        <dbReference type="ChEBI" id="CHEBI:18420"/>
    </cofactor>
    <text evidence="11">Binds 1 Mg(2+) ion per subunit. May bind a second metal ion at a regulatory site, or after substrate binding.</text>
</comment>
<feature type="binding site" evidence="11">
    <location>
        <position position="10"/>
    </location>
    <ligand>
        <name>Mg(2+)</name>
        <dbReference type="ChEBI" id="CHEBI:18420"/>
        <label>1</label>
    </ligand>
</feature>
<evidence type="ECO:0000256" key="11">
    <source>
        <dbReference type="HAMAP-Rule" id="MF_00042"/>
    </source>
</evidence>
<comment type="caution">
    <text evidence="13">The sequence shown here is derived from an EMBL/GenBank/DDBJ whole genome shotgun (WGS) entry which is preliminary data.</text>
</comment>
<dbReference type="InterPro" id="IPR002156">
    <property type="entry name" value="RNaseH_domain"/>
</dbReference>
<dbReference type="GO" id="GO:0004523">
    <property type="term" value="F:RNA-DNA hybrid ribonuclease activity"/>
    <property type="evidence" value="ECO:0007669"/>
    <property type="project" value="UniProtKB-UniRule"/>
</dbReference>